<dbReference type="EMBL" id="LMAR01000078">
    <property type="protein sequence ID" value="KQK28292.1"/>
    <property type="molecule type" value="Genomic_DNA"/>
</dbReference>
<name>A0A0Q3KV07_9HYPH</name>
<comment type="caution">
    <text evidence="2">The sequence shown here is derived from an EMBL/GenBank/DDBJ whole genome shotgun (WGS) entry which is preliminary data.</text>
</comment>
<proteinExistence type="predicted"/>
<evidence type="ECO:0000313" key="2">
    <source>
        <dbReference type="EMBL" id="KQK28292.1"/>
    </source>
</evidence>
<dbReference type="STRING" id="53254.SAMN05660750_04466"/>
<dbReference type="RefSeq" id="WP_055730416.1">
    <property type="nucleotide sequence ID" value="NZ_LMAR01000078.1"/>
</dbReference>
<evidence type="ECO:0008006" key="4">
    <source>
        <dbReference type="Google" id="ProtNLM"/>
    </source>
</evidence>
<reference evidence="2 3" key="1">
    <citation type="submission" date="2015-10" db="EMBL/GenBank/DDBJ databases">
        <title>Draft genome of Bosea thiooxidans.</title>
        <authorList>
            <person name="Wang X."/>
        </authorList>
    </citation>
    <scope>NUCLEOTIDE SEQUENCE [LARGE SCALE GENOMIC DNA]</scope>
    <source>
        <strain evidence="2 3">CGMCC 9174</strain>
    </source>
</reference>
<feature type="transmembrane region" description="Helical" evidence="1">
    <location>
        <begin position="23"/>
        <end position="43"/>
    </location>
</feature>
<dbReference type="Proteomes" id="UP000051562">
    <property type="component" value="Unassembled WGS sequence"/>
</dbReference>
<keyword evidence="1" id="KW-0812">Transmembrane</keyword>
<feature type="transmembrane region" description="Helical" evidence="1">
    <location>
        <begin position="64"/>
        <end position="84"/>
    </location>
</feature>
<dbReference type="AlphaFoldDB" id="A0A0Q3KV07"/>
<evidence type="ECO:0000256" key="1">
    <source>
        <dbReference type="SAM" id="Phobius"/>
    </source>
</evidence>
<keyword evidence="3" id="KW-1185">Reference proteome</keyword>
<keyword evidence="1" id="KW-1133">Transmembrane helix</keyword>
<organism evidence="2 3">
    <name type="scientific">Bosea thiooxidans</name>
    <dbReference type="NCBI Taxonomy" id="53254"/>
    <lineage>
        <taxon>Bacteria</taxon>
        <taxon>Pseudomonadati</taxon>
        <taxon>Pseudomonadota</taxon>
        <taxon>Alphaproteobacteria</taxon>
        <taxon>Hyphomicrobiales</taxon>
        <taxon>Boseaceae</taxon>
        <taxon>Bosea</taxon>
    </lineage>
</organism>
<accession>A0A0Q3KV07</accession>
<protein>
    <recommendedName>
        <fullName evidence="4">DUF2214 domain-containing protein</fullName>
    </recommendedName>
</protein>
<feature type="transmembrane region" description="Helical" evidence="1">
    <location>
        <begin position="96"/>
        <end position="113"/>
    </location>
</feature>
<sequence>MAELLEALGHWPGALWLQRSGTAYLFVNAAHILGIGLLLGAILPLDLRLAGLIRSAPLAVLAPFLIRVAACGLALAVLTGAWLFTVKPVEYAGNPAFLWKLGLLALAFANIALQHRGAALERAVATERLPRRVRGHALASAGLWLAVLVAGRWIGFV</sequence>
<evidence type="ECO:0000313" key="3">
    <source>
        <dbReference type="Proteomes" id="UP000051562"/>
    </source>
</evidence>
<feature type="transmembrane region" description="Helical" evidence="1">
    <location>
        <begin position="133"/>
        <end position="154"/>
    </location>
</feature>
<keyword evidence="1" id="KW-0472">Membrane</keyword>
<gene>
    <name evidence="2" type="ORF">ARD30_07055</name>
</gene>